<evidence type="ECO:0000256" key="7">
    <source>
        <dbReference type="SAM" id="SignalP"/>
    </source>
</evidence>
<keyword evidence="9" id="KW-0614">Plasmid</keyword>
<dbReference type="Pfam" id="PF05425">
    <property type="entry name" value="CopD"/>
    <property type="match status" value="1"/>
</dbReference>
<dbReference type="AlphaFoldDB" id="A0A6G8Q3X8"/>
<organism evidence="9 10">
    <name type="scientific">Rubrobacter marinus</name>
    <dbReference type="NCBI Taxonomy" id="2653852"/>
    <lineage>
        <taxon>Bacteria</taxon>
        <taxon>Bacillati</taxon>
        <taxon>Actinomycetota</taxon>
        <taxon>Rubrobacteria</taxon>
        <taxon>Rubrobacterales</taxon>
        <taxon>Rubrobacteraceae</taxon>
        <taxon>Rubrobacter</taxon>
    </lineage>
</organism>
<evidence type="ECO:0000256" key="4">
    <source>
        <dbReference type="ARBA" id="ARBA00022989"/>
    </source>
</evidence>
<dbReference type="InterPro" id="IPR008457">
    <property type="entry name" value="Cu-R_CopD_dom"/>
</dbReference>
<protein>
    <recommendedName>
        <fullName evidence="8">Copper resistance protein D domain-containing protein</fullName>
    </recommendedName>
</protein>
<dbReference type="Proteomes" id="UP000502706">
    <property type="component" value="Plasmid unnamed1"/>
</dbReference>
<feature type="transmembrane region" description="Helical" evidence="6">
    <location>
        <begin position="272"/>
        <end position="295"/>
    </location>
</feature>
<evidence type="ECO:0000259" key="8">
    <source>
        <dbReference type="Pfam" id="PF05425"/>
    </source>
</evidence>
<evidence type="ECO:0000256" key="6">
    <source>
        <dbReference type="SAM" id="Phobius"/>
    </source>
</evidence>
<dbReference type="InterPro" id="IPR032694">
    <property type="entry name" value="CopC/D"/>
</dbReference>
<keyword evidence="2" id="KW-1003">Cell membrane</keyword>
<keyword evidence="10" id="KW-1185">Reference proteome</keyword>
<dbReference type="KEGG" id="rmar:GBA65_21470"/>
<dbReference type="PANTHER" id="PTHR34820:SF4">
    <property type="entry name" value="INNER MEMBRANE PROTEIN YEBZ"/>
    <property type="match status" value="1"/>
</dbReference>
<feature type="transmembrane region" description="Helical" evidence="6">
    <location>
        <begin position="51"/>
        <end position="73"/>
    </location>
</feature>
<keyword evidence="3 6" id="KW-0812">Transmembrane</keyword>
<dbReference type="EMBL" id="CP045122">
    <property type="protein sequence ID" value="QIN81017.1"/>
    <property type="molecule type" value="Genomic_DNA"/>
</dbReference>
<dbReference type="GO" id="GO:0006825">
    <property type="term" value="P:copper ion transport"/>
    <property type="evidence" value="ECO:0007669"/>
    <property type="project" value="InterPro"/>
</dbReference>
<name>A0A6G8Q3X8_9ACTN</name>
<feature type="chain" id="PRO_5026090369" description="Copper resistance protein D domain-containing protein" evidence="7">
    <location>
        <begin position="28"/>
        <end position="334"/>
    </location>
</feature>
<accession>A0A6G8Q3X8</accession>
<feature type="transmembrane region" description="Helical" evidence="6">
    <location>
        <begin position="239"/>
        <end position="260"/>
    </location>
</feature>
<keyword evidence="4 6" id="KW-1133">Transmembrane helix</keyword>
<dbReference type="PANTHER" id="PTHR34820">
    <property type="entry name" value="INNER MEMBRANE PROTEIN YEBZ"/>
    <property type="match status" value="1"/>
</dbReference>
<reference evidence="9 10" key="1">
    <citation type="submission" date="2019-10" db="EMBL/GenBank/DDBJ databases">
        <title>Rubrobacter sp nov SCSIO 52915 isolated from a deep-sea sediment in the South China Sea.</title>
        <authorList>
            <person name="Chen R.W."/>
        </authorList>
    </citation>
    <scope>NUCLEOTIDE SEQUENCE [LARGE SCALE GENOMIC DNA]</scope>
    <source>
        <strain evidence="9 10">SCSIO 52915</strain>
        <plasmid evidence="9 10">unnamed1</plasmid>
    </source>
</reference>
<evidence type="ECO:0000256" key="2">
    <source>
        <dbReference type="ARBA" id="ARBA00022475"/>
    </source>
</evidence>
<feature type="transmembrane region" description="Helical" evidence="6">
    <location>
        <begin position="196"/>
        <end position="218"/>
    </location>
</feature>
<evidence type="ECO:0000313" key="10">
    <source>
        <dbReference type="Proteomes" id="UP000502706"/>
    </source>
</evidence>
<feature type="transmembrane region" description="Helical" evidence="6">
    <location>
        <begin position="133"/>
        <end position="156"/>
    </location>
</feature>
<dbReference type="RefSeq" id="WP_166398730.1">
    <property type="nucleotide sequence ID" value="NZ_CP045122.1"/>
</dbReference>
<evidence type="ECO:0000256" key="5">
    <source>
        <dbReference type="ARBA" id="ARBA00023136"/>
    </source>
</evidence>
<evidence type="ECO:0000256" key="1">
    <source>
        <dbReference type="ARBA" id="ARBA00004651"/>
    </source>
</evidence>
<feature type="transmembrane region" description="Helical" evidence="6">
    <location>
        <begin position="307"/>
        <end position="327"/>
    </location>
</feature>
<evidence type="ECO:0000256" key="3">
    <source>
        <dbReference type="ARBA" id="ARBA00022692"/>
    </source>
</evidence>
<sequence length="334" mass="35214">MKLLVRLMSTAGAISCVAALGAPVARAQGSHAEGHLESGRLPAIEIAAGLAHGVGLGTAVFLVGLPVFAALVWRPASREEAAGKIFAPFGRWVWALFGLLVVAGAVEVSLYAVRASGEPFGLGLLWQALSETRVGHVWLVRLGVGALIALLASWALDDERGLPRWVLLGAGCVMLITLTQLSHAAEGNLVTLMADWLHVIAGSVWVGGLLGFPMLLLGPLRGMQREERARVLGRAVRRFSRVTTAAVAVLVVTGVYASLLRLPDLSALVETAYGRALIMKLGMVTLMLAVGAINLHDRGRDPFGRMVMFELLLALGVFVATGFLTSLPPPGTET</sequence>
<comment type="subcellular location">
    <subcellularLocation>
        <location evidence="1">Cell membrane</location>
        <topology evidence="1">Multi-pass membrane protein</topology>
    </subcellularLocation>
</comment>
<geneLocation type="plasmid" evidence="9 10">
    <name>unnamed1</name>
</geneLocation>
<dbReference type="GO" id="GO:0005886">
    <property type="term" value="C:plasma membrane"/>
    <property type="evidence" value="ECO:0007669"/>
    <property type="project" value="UniProtKB-SubCell"/>
</dbReference>
<keyword evidence="7" id="KW-0732">Signal</keyword>
<feature type="signal peptide" evidence="7">
    <location>
        <begin position="1"/>
        <end position="27"/>
    </location>
</feature>
<gene>
    <name evidence="9" type="ORF">GBA65_21470</name>
</gene>
<feature type="transmembrane region" description="Helical" evidence="6">
    <location>
        <begin position="93"/>
        <end position="113"/>
    </location>
</feature>
<evidence type="ECO:0000313" key="9">
    <source>
        <dbReference type="EMBL" id="QIN81017.1"/>
    </source>
</evidence>
<feature type="domain" description="Copper resistance protein D" evidence="8">
    <location>
        <begin position="234"/>
        <end position="324"/>
    </location>
</feature>
<feature type="transmembrane region" description="Helical" evidence="6">
    <location>
        <begin position="165"/>
        <end position="184"/>
    </location>
</feature>
<keyword evidence="5 6" id="KW-0472">Membrane</keyword>
<proteinExistence type="predicted"/>